<evidence type="ECO:0000256" key="6">
    <source>
        <dbReference type="SAM" id="Phobius"/>
    </source>
</evidence>
<dbReference type="FunFam" id="1.20.1250.20:FF:000034">
    <property type="entry name" value="MFS general substrate transporter"/>
    <property type="match status" value="1"/>
</dbReference>
<keyword evidence="4 6" id="KW-1133">Transmembrane helix</keyword>
<name>A0AB34KTB0_9PEZI</name>
<feature type="transmembrane region" description="Helical" evidence="6">
    <location>
        <begin position="158"/>
        <end position="176"/>
    </location>
</feature>
<comment type="subcellular location">
    <subcellularLocation>
        <location evidence="1">Membrane</location>
        <topology evidence="1">Multi-pass membrane protein</topology>
    </subcellularLocation>
</comment>
<feature type="transmembrane region" description="Helical" evidence="6">
    <location>
        <begin position="359"/>
        <end position="382"/>
    </location>
</feature>
<dbReference type="GO" id="GO:0022857">
    <property type="term" value="F:transmembrane transporter activity"/>
    <property type="evidence" value="ECO:0007669"/>
    <property type="project" value="InterPro"/>
</dbReference>
<dbReference type="InterPro" id="IPR011701">
    <property type="entry name" value="MFS"/>
</dbReference>
<dbReference type="PANTHER" id="PTHR43791:SF54">
    <property type="entry name" value="MAJOR FACILITATOR SUPERFAMILY (MFS) PROFILE DOMAIN-CONTAINING PROTEIN-RELATED"/>
    <property type="match status" value="1"/>
</dbReference>
<keyword evidence="3 6" id="KW-0812">Transmembrane</keyword>
<dbReference type="GeneID" id="96004857"/>
<proteinExistence type="predicted"/>
<evidence type="ECO:0000256" key="3">
    <source>
        <dbReference type="ARBA" id="ARBA00022692"/>
    </source>
</evidence>
<protein>
    <recommendedName>
        <fullName evidence="7">Major facilitator superfamily (MFS) profile domain-containing protein</fullName>
    </recommendedName>
</protein>
<dbReference type="Proteomes" id="UP000803884">
    <property type="component" value="Unassembled WGS sequence"/>
</dbReference>
<accession>A0AB34KTB0</accession>
<feature type="domain" description="Major facilitator superfamily (MFS) profile" evidence="7">
    <location>
        <begin position="61"/>
        <end position="484"/>
    </location>
</feature>
<evidence type="ECO:0000313" key="8">
    <source>
        <dbReference type="EMBL" id="KAL1588090.1"/>
    </source>
</evidence>
<evidence type="ECO:0000256" key="1">
    <source>
        <dbReference type="ARBA" id="ARBA00004141"/>
    </source>
</evidence>
<comment type="caution">
    <text evidence="8">The sequence shown here is derived from an EMBL/GenBank/DDBJ whole genome shotgun (WGS) entry which is preliminary data.</text>
</comment>
<sequence>MNTKRDVDMVEDKDRDSISLDKEAQVTYQVKPGMTADDAEWLANVPPKEQDRIFHKVDIRLVPMLALLYLIAHLDRANIGNAKIEGLEASLGMVDTDYNVAVGVFFVPYVLCEVPSNLLLAKFKKASWYMGFLVVCWGIIMTLTGCTQSFGGLVACRFLLGVFEAGFFPGAIWIVSEWYPPHKSQMRMAMFYLSSALSGAFSGLLAAGIAQMRGLGGYEGWRWIFILEGIVSVVVGISCFFLLPDNPSSASWLKPDESRFLDLMHTSTRGKAVKHEGEEKKSHHWKTLWQVLTDKQMYFQALVFASNSVPNYGLKFTMPQIIRNMGYTSTRAQLLTAPPYACGAIAAVTSAYFADKLTWRMPFIVASQCLLVIAYSVLFVFAPNIADNVPLCYVMVFLACISVYPILPGCNAWTINNLANAEKRSMGIAFMICIGNLGGLPGSFIFLQRESPQYPTGFGTSLAFGGAGLVSALLLEYFYWSHNKKWEKVPEEEIRAKYSDEELDRLGNKSPLFRYAL</sequence>
<keyword evidence="5 6" id="KW-0472">Membrane</keyword>
<evidence type="ECO:0000256" key="2">
    <source>
        <dbReference type="ARBA" id="ARBA00022448"/>
    </source>
</evidence>
<feature type="transmembrane region" description="Helical" evidence="6">
    <location>
        <begin position="459"/>
        <end position="480"/>
    </location>
</feature>
<dbReference type="AlphaFoldDB" id="A0AB34KTB0"/>
<feature type="transmembrane region" description="Helical" evidence="6">
    <location>
        <begin position="427"/>
        <end position="447"/>
    </location>
</feature>
<dbReference type="RefSeq" id="XP_069231195.1">
    <property type="nucleotide sequence ID" value="XM_069372019.1"/>
</dbReference>
<feature type="transmembrane region" description="Helical" evidence="6">
    <location>
        <begin position="126"/>
        <end position="146"/>
    </location>
</feature>
<feature type="transmembrane region" description="Helical" evidence="6">
    <location>
        <begin position="188"/>
        <end position="209"/>
    </location>
</feature>
<dbReference type="SUPFAM" id="SSF103473">
    <property type="entry name" value="MFS general substrate transporter"/>
    <property type="match status" value="1"/>
</dbReference>
<evidence type="ECO:0000256" key="4">
    <source>
        <dbReference type="ARBA" id="ARBA00022989"/>
    </source>
</evidence>
<evidence type="ECO:0000259" key="7">
    <source>
        <dbReference type="PROSITE" id="PS50850"/>
    </source>
</evidence>
<evidence type="ECO:0000313" key="9">
    <source>
        <dbReference type="Proteomes" id="UP000803884"/>
    </source>
</evidence>
<evidence type="ECO:0000256" key="5">
    <source>
        <dbReference type="ARBA" id="ARBA00023136"/>
    </source>
</evidence>
<dbReference type="PANTHER" id="PTHR43791">
    <property type="entry name" value="PERMEASE-RELATED"/>
    <property type="match status" value="1"/>
</dbReference>
<organism evidence="8 9">
    <name type="scientific">Cladosporium halotolerans</name>
    <dbReference type="NCBI Taxonomy" id="1052096"/>
    <lineage>
        <taxon>Eukaryota</taxon>
        <taxon>Fungi</taxon>
        <taxon>Dikarya</taxon>
        <taxon>Ascomycota</taxon>
        <taxon>Pezizomycotina</taxon>
        <taxon>Dothideomycetes</taxon>
        <taxon>Dothideomycetidae</taxon>
        <taxon>Cladosporiales</taxon>
        <taxon>Cladosporiaceae</taxon>
        <taxon>Cladosporium</taxon>
    </lineage>
</organism>
<keyword evidence="2" id="KW-0813">Transport</keyword>
<feature type="transmembrane region" description="Helical" evidence="6">
    <location>
        <begin position="334"/>
        <end position="353"/>
    </location>
</feature>
<dbReference type="GO" id="GO:0016020">
    <property type="term" value="C:membrane"/>
    <property type="evidence" value="ECO:0007669"/>
    <property type="project" value="UniProtKB-SubCell"/>
</dbReference>
<dbReference type="InterPro" id="IPR020846">
    <property type="entry name" value="MFS_dom"/>
</dbReference>
<feature type="transmembrane region" description="Helical" evidence="6">
    <location>
        <begin position="57"/>
        <end position="74"/>
    </location>
</feature>
<dbReference type="Pfam" id="PF07690">
    <property type="entry name" value="MFS_1"/>
    <property type="match status" value="1"/>
</dbReference>
<keyword evidence="9" id="KW-1185">Reference proteome</keyword>
<dbReference type="FunFam" id="1.20.1250.20:FF:000364">
    <property type="entry name" value="MFS general substrate transporter"/>
    <property type="match status" value="1"/>
</dbReference>
<dbReference type="Gene3D" id="1.20.1250.20">
    <property type="entry name" value="MFS general substrate transporter like domains"/>
    <property type="match status" value="2"/>
</dbReference>
<dbReference type="PROSITE" id="PS50850">
    <property type="entry name" value="MFS"/>
    <property type="match status" value="1"/>
</dbReference>
<dbReference type="InterPro" id="IPR036259">
    <property type="entry name" value="MFS_trans_sf"/>
</dbReference>
<dbReference type="EMBL" id="JAAQHG020000008">
    <property type="protein sequence ID" value="KAL1588090.1"/>
    <property type="molecule type" value="Genomic_DNA"/>
</dbReference>
<feature type="transmembrane region" description="Helical" evidence="6">
    <location>
        <begin position="221"/>
        <end position="243"/>
    </location>
</feature>
<reference evidence="8 9" key="1">
    <citation type="journal article" date="2020" name="Microbiol. Resour. Announc.">
        <title>Draft Genome Sequence of a Cladosporium Species Isolated from the Mesophotic Ascidian Didemnum maculosum.</title>
        <authorList>
            <person name="Gioti A."/>
            <person name="Siaperas R."/>
            <person name="Nikolaivits E."/>
            <person name="Le Goff G."/>
            <person name="Ouazzani J."/>
            <person name="Kotoulas G."/>
            <person name="Topakas E."/>
        </authorList>
    </citation>
    <scope>NUCLEOTIDE SEQUENCE [LARGE SCALE GENOMIC DNA]</scope>
    <source>
        <strain evidence="8 9">TM138-S3</strain>
    </source>
</reference>
<feature type="transmembrane region" description="Helical" evidence="6">
    <location>
        <begin position="389"/>
        <end position="407"/>
    </location>
</feature>
<gene>
    <name evidence="8" type="ORF">WHR41_03413</name>
</gene>